<evidence type="ECO:0000259" key="6">
    <source>
        <dbReference type="Pfam" id="PF13742"/>
    </source>
</evidence>
<evidence type="ECO:0000256" key="1">
    <source>
        <dbReference type="ARBA" id="ARBA00022490"/>
    </source>
</evidence>
<dbReference type="PANTHER" id="PTHR30008:SF0">
    <property type="entry name" value="EXODEOXYRIBONUCLEASE 7 LARGE SUBUNIT"/>
    <property type="match status" value="1"/>
</dbReference>
<keyword evidence="4 7" id="KW-0269">Exonuclease</keyword>
<sequence>MSPTSEDAPWSVNKLSTEVYEYVRKLGEVWVEGEVTKAQIRGGRRLSFLNVRDLHRKESIQVTADGGVIPDTLQVGTSVLMLGKPQYWKSNGNMSLRITKIREIGAGTLAAELAALEQKMDREGLFHPRHKIPLPHIPRRIGLITAKNSDAERDVINVARDRWPGVSFKTFAVPVQGKSTVREVKKGLEELDQDPGVDVIICTRGGGSKEDLLPWSDEGLVRAAFACNTPIVSAIGHENDCPLLDRVADLRASTPTDAAKRVVPDLKSEIASIERMVKHLEDTALWRIEAQVGMVNNLASNGAALAYRDIDNHVNGVTRLAKDLEVGALLQLETAESELNYLEEIQNAVDHTKTLRRGYAILVDSAGNIVSHPGDGELLQVITHDDEYLVVVQRGDA</sequence>
<dbReference type="Pfam" id="PF02601">
    <property type="entry name" value="Exonuc_VII_L"/>
    <property type="match status" value="1"/>
</dbReference>
<keyword evidence="2" id="KW-0540">Nuclease</keyword>
<evidence type="ECO:0000259" key="5">
    <source>
        <dbReference type="Pfam" id="PF02601"/>
    </source>
</evidence>
<dbReference type="GO" id="GO:0006308">
    <property type="term" value="P:DNA catabolic process"/>
    <property type="evidence" value="ECO:0007669"/>
    <property type="project" value="InterPro"/>
</dbReference>
<accession>A0A142K922</accession>
<evidence type="ECO:0000256" key="3">
    <source>
        <dbReference type="ARBA" id="ARBA00022801"/>
    </source>
</evidence>
<evidence type="ECO:0000256" key="4">
    <source>
        <dbReference type="ARBA" id="ARBA00022839"/>
    </source>
</evidence>
<keyword evidence="8" id="KW-1185">Reference proteome</keyword>
<dbReference type="InterPro" id="IPR025824">
    <property type="entry name" value="OB-fold_nuc-bd_dom"/>
</dbReference>
<feature type="domain" description="Exonuclease VII large subunit C-terminal" evidence="5">
    <location>
        <begin position="125"/>
        <end position="301"/>
    </location>
</feature>
<protein>
    <submittedName>
        <fullName evidence="7">Exonuclease VII large subunit</fullName>
    </submittedName>
</protein>
<dbReference type="RefSeq" id="YP_009301115.1">
    <property type="nucleotide sequence ID" value="NC_031230.1"/>
</dbReference>
<dbReference type="InterPro" id="IPR020579">
    <property type="entry name" value="Exonuc_VII_lsu_C"/>
</dbReference>
<dbReference type="PANTHER" id="PTHR30008">
    <property type="entry name" value="EXODEOXYRIBONUCLEASE 7 LARGE SUBUNIT"/>
    <property type="match status" value="1"/>
</dbReference>
<dbReference type="NCBIfam" id="TIGR00237">
    <property type="entry name" value="xseA"/>
    <property type="match status" value="1"/>
</dbReference>
<proteinExistence type="inferred from homology"/>
<dbReference type="InterPro" id="IPR003753">
    <property type="entry name" value="Exonuc_VII_L"/>
</dbReference>
<dbReference type="OrthoDB" id="10482at10239"/>
<dbReference type="GeneID" id="29125023"/>
<dbReference type="GO" id="GO:0003676">
    <property type="term" value="F:nucleic acid binding"/>
    <property type="evidence" value="ECO:0007669"/>
    <property type="project" value="InterPro"/>
</dbReference>
<name>A0A142K922_9CAUD</name>
<dbReference type="KEGG" id="vg:29125023"/>
<feature type="domain" description="OB-fold nucleic acid binding" evidence="6">
    <location>
        <begin position="10"/>
        <end position="102"/>
    </location>
</feature>
<keyword evidence="1" id="KW-0963">Cytoplasm</keyword>
<dbReference type="EMBL" id="KU963248">
    <property type="protein sequence ID" value="AMS02605.1"/>
    <property type="molecule type" value="Genomic_DNA"/>
</dbReference>
<dbReference type="GO" id="GO:0009318">
    <property type="term" value="C:exodeoxyribonuclease VII complex"/>
    <property type="evidence" value="ECO:0007669"/>
    <property type="project" value="InterPro"/>
</dbReference>
<evidence type="ECO:0000256" key="2">
    <source>
        <dbReference type="ARBA" id="ARBA00022722"/>
    </source>
</evidence>
<evidence type="ECO:0000313" key="8">
    <source>
        <dbReference type="Proteomes" id="UP000201371"/>
    </source>
</evidence>
<evidence type="ECO:0000313" key="7">
    <source>
        <dbReference type="EMBL" id="AMS02605.1"/>
    </source>
</evidence>
<gene>
    <name evidence="7" type="primary">61</name>
    <name evidence="7" type="ORF">SEA_YVONNETASTIC_61</name>
</gene>
<dbReference type="Pfam" id="PF13742">
    <property type="entry name" value="tRNA_anti_2"/>
    <property type="match status" value="1"/>
</dbReference>
<keyword evidence="3" id="KW-0378">Hydrolase</keyword>
<organism evidence="7 8">
    <name type="scientific">Gordonia phage Yvonnetastic</name>
    <dbReference type="NCBI Taxonomy" id="1821566"/>
    <lineage>
        <taxon>Viruses</taxon>
        <taxon>Duplodnaviria</taxon>
        <taxon>Heunggongvirae</taxon>
        <taxon>Uroviricota</taxon>
        <taxon>Caudoviricetes</taxon>
        <taxon>Yvonnevirus</taxon>
        <taxon>Yvonnevirus yvonnetastic</taxon>
        <taxon>Gordonia virus Yvonnetastic</taxon>
    </lineage>
</organism>
<dbReference type="GO" id="GO:0008855">
    <property type="term" value="F:exodeoxyribonuclease VII activity"/>
    <property type="evidence" value="ECO:0007669"/>
    <property type="project" value="InterPro"/>
</dbReference>
<reference evidence="8" key="1">
    <citation type="submission" date="2016-03" db="EMBL/GenBank/DDBJ databases">
        <authorList>
            <person name="Ploux O."/>
        </authorList>
    </citation>
    <scope>NUCLEOTIDE SEQUENCE [LARGE SCALE GENOMIC DNA]</scope>
</reference>
<dbReference type="Proteomes" id="UP000201371">
    <property type="component" value="Segment"/>
</dbReference>
<dbReference type="HAMAP" id="MF_00378">
    <property type="entry name" value="Exonuc_7_L"/>
    <property type="match status" value="1"/>
</dbReference>